<dbReference type="GO" id="GO:0042773">
    <property type="term" value="P:ATP synthesis coupled electron transport"/>
    <property type="evidence" value="ECO:0007669"/>
    <property type="project" value="InterPro"/>
</dbReference>
<evidence type="ECO:0000256" key="17">
    <source>
        <dbReference type="RuleBase" id="RU003297"/>
    </source>
</evidence>
<organism evidence="20">
    <name type="scientific">Mirhipipteryx andensis</name>
    <dbReference type="NCBI Taxonomy" id="1564103"/>
    <lineage>
        <taxon>Eukaryota</taxon>
        <taxon>Metazoa</taxon>
        <taxon>Ecdysozoa</taxon>
        <taxon>Arthropoda</taxon>
        <taxon>Hexapoda</taxon>
        <taxon>Insecta</taxon>
        <taxon>Pterygota</taxon>
        <taxon>Neoptera</taxon>
        <taxon>Polyneoptera</taxon>
        <taxon>Orthoptera</taxon>
        <taxon>Caelifera</taxon>
        <taxon>Tridactylidea</taxon>
        <taxon>Tridactyloidea</taxon>
        <taxon>Ripipterygidae</taxon>
        <taxon>Mirhipipteryx</taxon>
    </lineage>
</organism>
<comment type="subcellular location">
    <subcellularLocation>
        <location evidence="2 17">Mitochondrion membrane</location>
        <topology evidence="2 17">Multi-pass membrane protein</topology>
    </subcellularLocation>
</comment>
<gene>
    <name evidence="20" type="primary">nad4</name>
</gene>
<evidence type="ECO:0000259" key="18">
    <source>
        <dbReference type="Pfam" id="PF00361"/>
    </source>
</evidence>
<evidence type="ECO:0000256" key="3">
    <source>
        <dbReference type="ARBA" id="ARBA00009025"/>
    </source>
</evidence>
<geneLocation type="mitochondrion" evidence="20"/>
<feature type="transmembrane region" description="Helical" evidence="17">
    <location>
        <begin position="240"/>
        <end position="259"/>
    </location>
</feature>
<keyword evidence="10 17" id="KW-0249">Electron transport</keyword>
<evidence type="ECO:0000256" key="5">
    <source>
        <dbReference type="ARBA" id="ARBA00021006"/>
    </source>
</evidence>
<dbReference type="InterPro" id="IPR000260">
    <property type="entry name" value="NADH4_N"/>
</dbReference>
<dbReference type="EMBL" id="KM657340">
    <property type="protein sequence ID" value="AJW76428.1"/>
    <property type="molecule type" value="Genomic_DNA"/>
</dbReference>
<keyword evidence="15 17" id="KW-0472">Membrane</keyword>
<keyword evidence="11 17" id="KW-1133">Transmembrane helix</keyword>
<dbReference type="PANTHER" id="PTHR43507:SF20">
    <property type="entry name" value="NADH-UBIQUINONE OXIDOREDUCTASE CHAIN 4"/>
    <property type="match status" value="1"/>
</dbReference>
<evidence type="ECO:0000256" key="15">
    <source>
        <dbReference type="ARBA" id="ARBA00023136"/>
    </source>
</evidence>
<evidence type="ECO:0000256" key="8">
    <source>
        <dbReference type="ARBA" id="ARBA00022692"/>
    </source>
</evidence>
<sequence>MGVMMSILFMIPLCFMNNLWWMVQNCFFLSIILMSLSVSIMEGMSSLTSLFGIDCVSYWLVILSLWISGLMMMASESVKRYNLNEVLFMLMIISLMGFLFFSFTSLNLIMFYVAFEASLIPTLFLILGWGYQPERVQAGIYLMFYTLVASLPLLVCLVKLSIKSSGMIFMMDKQEFNYVIIISFILAFLVKSPMYLVHLWLPKAHVEAPIAGSMILAGVLLKLGGYGLIRISKGMINNNLFMLIIVVSLLGGMVVSLMCMRQVDKKSLIAYSSVAHMSLVIGGILTMSHWGVMGGLVLMIGHGLCSSGLFCLANISYERVGSRSILINKGMINLLPSMSMWWFLLSSSNMAAPPSLNLMGEIMLLNSLVGWSLNLMLVLMLLSFFSALYCLYLFSITQHGSNYSGGIVHSMGLIREFHLSSMHWLPLNLLFMIGGDFMVT</sequence>
<reference evidence="20" key="1">
    <citation type="submission" date="2014-09" db="EMBL/GenBank/DDBJ databases">
        <title>300 million years of diversification: Elucidating the patterns of orthopteran evolution based on comprehensive taxon and gene sampling.</title>
        <authorList>
            <person name="Song H."/>
            <person name="Amedegnato C."/>
            <person name="Cigliano M.M."/>
            <person name="Desutter-Grandcolas L."/>
            <person name="Heads S.W."/>
            <person name="Huang Y."/>
            <person name="Otte D."/>
            <person name="Whiting M.F."/>
        </authorList>
    </citation>
    <scope>NUCLEOTIDE SEQUENCE</scope>
</reference>
<feature type="transmembrane region" description="Helical" evidence="17">
    <location>
        <begin position="364"/>
        <end position="394"/>
    </location>
</feature>
<feature type="transmembrane region" description="Helical" evidence="17">
    <location>
        <begin position="180"/>
        <end position="201"/>
    </location>
</feature>
<dbReference type="Pfam" id="PF00361">
    <property type="entry name" value="Proton_antipo_M"/>
    <property type="match status" value="1"/>
</dbReference>
<keyword evidence="12 17" id="KW-0520">NAD</keyword>
<accession>A0A0N7AS45</accession>
<evidence type="ECO:0000256" key="10">
    <source>
        <dbReference type="ARBA" id="ARBA00022982"/>
    </source>
</evidence>
<evidence type="ECO:0000256" key="6">
    <source>
        <dbReference type="ARBA" id="ARBA00022448"/>
    </source>
</evidence>
<keyword evidence="6 17" id="KW-0813">Transport</keyword>
<dbReference type="EC" id="7.1.1.2" evidence="4 17"/>
<feature type="transmembrane region" description="Helical" evidence="17">
    <location>
        <begin position="109"/>
        <end position="131"/>
    </location>
</feature>
<feature type="transmembrane region" description="Helical" evidence="17">
    <location>
        <begin position="208"/>
        <end position="228"/>
    </location>
</feature>
<feature type="transmembrane region" description="Helical" evidence="17">
    <location>
        <begin position="292"/>
        <end position="313"/>
    </location>
</feature>
<dbReference type="GO" id="GO:0003954">
    <property type="term" value="F:NADH dehydrogenase activity"/>
    <property type="evidence" value="ECO:0007669"/>
    <property type="project" value="TreeGrafter"/>
</dbReference>
<feature type="transmembrane region" description="Helical" evidence="17">
    <location>
        <begin position="7"/>
        <end position="36"/>
    </location>
</feature>
<evidence type="ECO:0000256" key="16">
    <source>
        <dbReference type="ARBA" id="ARBA00049551"/>
    </source>
</evidence>
<feature type="domain" description="NADH:quinone oxidoreductase/Mrp antiporter transmembrane" evidence="18">
    <location>
        <begin position="105"/>
        <end position="385"/>
    </location>
</feature>
<dbReference type="InterPro" id="IPR001750">
    <property type="entry name" value="ND/Mrp_TM"/>
</dbReference>
<feature type="transmembrane region" description="Helical" evidence="17">
    <location>
        <begin position="138"/>
        <end position="160"/>
    </location>
</feature>
<evidence type="ECO:0000256" key="12">
    <source>
        <dbReference type="ARBA" id="ARBA00023027"/>
    </source>
</evidence>
<name>A0A0N7AS45_9ORTH</name>
<feature type="transmembrane region" description="Helical" evidence="17">
    <location>
        <begin position="56"/>
        <end position="74"/>
    </location>
</feature>
<evidence type="ECO:0000313" key="20">
    <source>
        <dbReference type="EMBL" id="AJW76428.1"/>
    </source>
</evidence>
<dbReference type="PRINTS" id="PR01437">
    <property type="entry name" value="NUOXDRDTASE4"/>
</dbReference>
<dbReference type="InterPro" id="IPR003918">
    <property type="entry name" value="NADH_UbQ_OxRdtase"/>
</dbReference>
<protein>
    <recommendedName>
        <fullName evidence="5 17">NADH-ubiquinone oxidoreductase chain 4</fullName>
        <ecNumber evidence="4 17">7.1.1.2</ecNumber>
    </recommendedName>
</protein>
<evidence type="ECO:0000256" key="13">
    <source>
        <dbReference type="ARBA" id="ARBA00023075"/>
    </source>
</evidence>
<keyword evidence="7 17" id="KW-0679">Respiratory chain</keyword>
<evidence type="ECO:0000256" key="2">
    <source>
        <dbReference type="ARBA" id="ARBA00004225"/>
    </source>
</evidence>
<dbReference type="GO" id="GO:0048039">
    <property type="term" value="F:ubiquinone binding"/>
    <property type="evidence" value="ECO:0007669"/>
    <property type="project" value="TreeGrafter"/>
</dbReference>
<keyword evidence="9" id="KW-1278">Translocase</keyword>
<feature type="domain" description="NADH:ubiquinone oxidoreductase chain 4 N-terminal" evidence="19">
    <location>
        <begin position="3"/>
        <end position="101"/>
    </location>
</feature>
<evidence type="ECO:0000259" key="19">
    <source>
        <dbReference type="Pfam" id="PF01059"/>
    </source>
</evidence>
<feature type="transmembrane region" description="Helical" evidence="17">
    <location>
        <begin position="325"/>
        <end position="344"/>
    </location>
</feature>
<dbReference type="AlphaFoldDB" id="A0A0N7AS45"/>
<feature type="transmembrane region" description="Helical" evidence="17">
    <location>
        <begin position="86"/>
        <end position="103"/>
    </location>
</feature>
<proteinExistence type="inferred from homology"/>
<dbReference type="GO" id="GO:0031966">
    <property type="term" value="C:mitochondrial membrane"/>
    <property type="evidence" value="ECO:0007669"/>
    <property type="project" value="UniProtKB-SubCell"/>
</dbReference>
<comment type="catalytic activity">
    <reaction evidence="16 17">
        <text>a ubiquinone + NADH + 5 H(+)(in) = a ubiquinol + NAD(+) + 4 H(+)(out)</text>
        <dbReference type="Rhea" id="RHEA:29091"/>
        <dbReference type="Rhea" id="RHEA-COMP:9565"/>
        <dbReference type="Rhea" id="RHEA-COMP:9566"/>
        <dbReference type="ChEBI" id="CHEBI:15378"/>
        <dbReference type="ChEBI" id="CHEBI:16389"/>
        <dbReference type="ChEBI" id="CHEBI:17976"/>
        <dbReference type="ChEBI" id="CHEBI:57540"/>
        <dbReference type="ChEBI" id="CHEBI:57945"/>
        <dbReference type="EC" id="7.1.1.2"/>
    </reaction>
</comment>
<keyword evidence="14 17" id="KW-0496">Mitochondrion</keyword>
<evidence type="ECO:0000256" key="9">
    <source>
        <dbReference type="ARBA" id="ARBA00022967"/>
    </source>
</evidence>
<dbReference type="GO" id="GO:0008137">
    <property type="term" value="F:NADH dehydrogenase (ubiquinone) activity"/>
    <property type="evidence" value="ECO:0007669"/>
    <property type="project" value="UniProtKB-UniRule"/>
</dbReference>
<keyword evidence="8 17" id="KW-0812">Transmembrane</keyword>
<dbReference type="GO" id="GO:0015990">
    <property type="term" value="P:electron transport coupled proton transport"/>
    <property type="evidence" value="ECO:0007669"/>
    <property type="project" value="TreeGrafter"/>
</dbReference>
<comment type="function">
    <text evidence="1">Core subunit of the mitochondrial membrane respiratory chain NADH dehydrogenase (Complex I) that is believed to belong to the minimal assembly required for catalysis. Complex I functions in the transfer of electrons from NADH to the respiratory chain. The immediate electron acceptor for the enzyme is believed to be ubiquinone.</text>
</comment>
<comment type="function">
    <text evidence="17">Core subunit of the mitochondrial membrane respiratory chain NADH dehydrogenase (Complex I) which catalyzes electron transfer from NADH through the respiratory chain, using ubiquinone as an electron acceptor. Essential for the catalytic activity and assembly of complex I.</text>
</comment>
<evidence type="ECO:0000256" key="7">
    <source>
        <dbReference type="ARBA" id="ARBA00022660"/>
    </source>
</evidence>
<dbReference type="PANTHER" id="PTHR43507">
    <property type="entry name" value="NADH-UBIQUINONE OXIDOREDUCTASE CHAIN 4"/>
    <property type="match status" value="1"/>
</dbReference>
<evidence type="ECO:0000256" key="1">
    <source>
        <dbReference type="ARBA" id="ARBA00003257"/>
    </source>
</evidence>
<evidence type="ECO:0000256" key="14">
    <source>
        <dbReference type="ARBA" id="ARBA00023128"/>
    </source>
</evidence>
<comment type="similarity">
    <text evidence="3 17">Belongs to the complex I subunit 4 family.</text>
</comment>
<evidence type="ECO:0000256" key="11">
    <source>
        <dbReference type="ARBA" id="ARBA00022989"/>
    </source>
</evidence>
<dbReference type="Pfam" id="PF01059">
    <property type="entry name" value="Oxidored_q5_N"/>
    <property type="match status" value="1"/>
</dbReference>
<evidence type="ECO:0000256" key="4">
    <source>
        <dbReference type="ARBA" id="ARBA00012944"/>
    </source>
</evidence>
<keyword evidence="13 17" id="KW-0830">Ubiquinone</keyword>